<feature type="region of interest" description="Disordered" evidence="1">
    <location>
        <begin position="466"/>
        <end position="492"/>
    </location>
</feature>
<dbReference type="Proteomes" id="UP001299876">
    <property type="component" value="Unassembled WGS sequence"/>
</dbReference>
<reference evidence="2 3" key="1">
    <citation type="submission" date="2022-02" db="EMBL/GenBank/DDBJ databases">
        <title>Comparative genomics of the first Antarctic Pseudomonas spp. capable of biotransforming 2,4,6-Trinitrotoluene.</title>
        <authorList>
            <person name="Cabrera M.A."/>
            <person name="Marquez S.L."/>
            <person name="Perez-Donoso J.M."/>
        </authorList>
    </citation>
    <scope>NUCLEOTIDE SEQUENCE [LARGE SCALE GENOMIC DNA]</scope>
    <source>
        <strain evidence="2 3">TNT19</strain>
    </source>
</reference>
<dbReference type="RefSeq" id="WP_247291984.1">
    <property type="nucleotide sequence ID" value="NZ_JAKNRW010000012.1"/>
</dbReference>
<sequence length="705" mass="80647">MSKLASNQSKQKSKNLDPHIAEIEYKGFYKSVVHKTVSIPPKLHGFVFLQCLIRFLQDKSSEGFYSLYKFAGGSQALITYLNDNYENPRSIPTNILQNYADYLSDTEEQVTASIRTNISVFSVMLQWSIAQPWFKKFAEKDRIFVLSAYDKKISIPKNSMLDGTAPAMSELVKGKEFDDLELLDSLIRFCFGFLLIFKRHRDLITSNRRVKARLELARASEKPDIDWRVLHPNWDDYNEIFNAIVDSRDATLVERLLLSNQRFQNAFMDAKKPNTLGELYTKLKSCVREVGSLCFTHLLSEENQYVTFEQLDIRSLLSPCEAEEICLRWLLGIDRVQLSGQQQLTLQDIDLTPTHVTMSFFKRRSNESQRDSTSHKRKTYNYRVISYVLQLRERFEKFFSATNSDQQKFFQFDNPFARKQNHSSVTFRPIILACTPGTNLYEEIGSIFPRAKLFQEYFKLLVDENTSANSETDKPHDSKEKKKPNTDSPLTRNLTANVIAQSRAIIDPEDPTVTSAFNRRTKAEVAADGNAHSVNTSHDIYKNRSQTAHRLGQRSKFVGAVGRLQEEDARKLSSLMSNTTIITLDKVNDILGWNVSSFKPNDVDDFNKLISTAEADGYNCAPFGWLSKPTSIERIVIVAPVTAALILSFIKGCQIELKNSSSQARNHAIIVQLCYAKMVLRSFDRRTVADGREMLEEFDFPPAII</sequence>
<feature type="compositionally biased region" description="Basic and acidic residues" evidence="1">
    <location>
        <begin position="471"/>
        <end position="485"/>
    </location>
</feature>
<gene>
    <name evidence="2" type="ORF">L9059_16095</name>
</gene>
<proteinExistence type="predicted"/>
<evidence type="ECO:0000313" key="3">
    <source>
        <dbReference type="Proteomes" id="UP001299876"/>
    </source>
</evidence>
<comment type="caution">
    <text evidence="2">The sequence shown here is derived from an EMBL/GenBank/DDBJ whole genome shotgun (WGS) entry which is preliminary data.</text>
</comment>
<evidence type="ECO:0000313" key="2">
    <source>
        <dbReference type="EMBL" id="MCK1791685.1"/>
    </source>
</evidence>
<accession>A0ABT0F107</accession>
<dbReference type="EMBL" id="JAKNRW010000012">
    <property type="protein sequence ID" value="MCK1791685.1"/>
    <property type="molecule type" value="Genomic_DNA"/>
</dbReference>
<keyword evidence="3" id="KW-1185">Reference proteome</keyword>
<name>A0ABT0F107_9PSED</name>
<protein>
    <submittedName>
        <fullName evidence="2">Uncharacterized protein</fullName>
    </submittedName>
</protein>
<evidence type="ECO:0000256" key="1">
    <source>
        <dbReference type="SAM" id="MobiDB-lite"/>
    </source>
</evidence>
<organism evidence="2 3">
    <name type="scientific">Pseudomonas violetae</name>
    <dbReference type="NCBI Taxonomy" id="2915813"/>
    <lineage>
        <taxon>Bacteria</taxon>
        <taxon>Pseudomonadati</taxon>
        <taxon>Pseudomonadota</taxon>
        <taxon>Gammaproteobacteria</taxon>
        <taxon>Pseudomonadales</taxon>
        <taxon>Pseudomonadaceae</taxon>
        <taxon>Pseudomonas</taxon>
    </lineage>
</organism>